<dbReference type="Proteomes" id="UP000807504">
    <property type="component" value="Unassembled WGS sequence"/>
</dbReference>
<reference evidence="2" key="1">
    <citation type="journal article" date="2020" name="bioRxiv">
        <title>Chromosome-level reference genome of the European wasp spider Argiope bruennichi: a resource for studies on range expansion and evolutionary adaptation.</title>
        <authorList>
            <person name="Sheffer M.M."/>
            <person name="Hoppe A."/>
            <person name="Krehenwinkel H."/>
            <person name="Uhl G."/>
            <person name="Kuss A.W."/>
            <person name="Jensen L."/>
            <person name="Jensen C."/>
            <person name="Gillespie R.G."/>
            <person name="Hoff K.J."/>
            <person name="Prost S."/>
        </authorList>
    </citation>
    <scope>NUCLEOTIDE SEQUENCE</scope>
</reference>
<dbReference type="AlphaFoldDB" id="A0A8T0E7D8"/>
<feature type="region of interest" description="Disordered" evidence="1">
    <location>
        <begin position="100"/>
        <end position="158"/>
    </location>
</feature>
<evidence type="ECO:0000256" key="1">
    <source>
        <dbReference type="SAM" id="MobiDB-lite"/>
    </source>
</evidence>
<protein>
    <submittedName>
        <fullName evidence="2">Melanoma-associated antigen E1 like protein</fullName>
    </submittedName>
</protein>
<feature type="region of interest" description="Disordered" evidence="1">
    <location>
        <begin position="399"/>
        <end position="465"/>
    </location>
</feature>
<proteinExistence type="predicted"/>
<feature type="compositionally biased region" description="Polar residues" evidence="1">
    <location>
        <begin position="333"/>
        <end position="343"/>
    </location>
</feature>
<comment type="caution">
    <text evidence="2">The sequence shown here is derived from an EMBL/GenBank/DDBJ whole genome shotgun (WGS) entry which is preliminary data.</text>
</comment>
<dbReference type="EMBL" id="JABXBU010002230">
    <property type="protein sequence ID" value="KAF8767749.1"/>
    <property type="molecule type" value="Genomic_DNA"/>
</dbReference>
<keyword evidence="3" id="KW-1185">Reference proteome</keyword>
<feature type="region of interest" description="Disordered" evidence="1">
    <location>
        <begin position="333"/>
        <end position="356"/>
    </location>
</feature>
<accession>A0A8T0E7D8</accession>
<name>A0A8T0E7D8_ARGBR</name>
<evidence type="ECO:0000313" key="2">
    <source>
        <dbReference type="EMBL" id="KAF8767749.1"/>
    </source>
</evidence>
<sequence length="602" mass="68140">MIRYGRSDSLIPMARYGRSDTLIPMARYGRSDSLIPMARYGRSDTLIPMARYGRSETLIPMARYGRSDSLIPIPRFGKSSEHSENLDLNSDGIAIEENSEEEYNLESLKSSKKRNDENGAIIPYPRPGRELQTAEKKEDDLKSSDSEVRRQTNESLIPQIRYGRTSGKAKTPENEQSHIFILPNIRPGRSSQTIVANKGKEGTKSAQYGLLPYPRPGRSDINQNGMEKQFNDLNENLDSTFDIKRSEEGSDDQIVLESVLEDDIILDPGYIKSYKEQNLINADEDNSRFVIPYPRPGKRDLTQEETPVKVLSGDSKNYPYLFKISKENDESVDYSSSYSNAKKLSNEGKLESPKEKKMALKREVSFDYLSVPHLRFQRSIISDKPEFLLPYPRPGRSNTILPFPRPGRSNTILPFPRPGRSNTILPFPRPGRSNTILPLPRPGRSNTILPLPRPGRSNSVLPYPRPGRSDSIVPFPRPGRSNTVVPFPRPGRSEVILPYPRPGRSGAILPYPRPGRSTRDKVLKRNVNEYLMPHSQAENSMNEESSEVLGTFLQEDDSGRESFKLKDVPSLVKKLNEEISTSNSIYLLPYPRPGRTVKRNFA</sequence>
<reference evidence="2" key="2">
    <citation type="submission" date="2020-06" db="EMBL/GenBank/DDBJ databases">
        <authorList>
            <person name="Sheffer M."/>
        </authorList>
    </citation>
    <scope>NUCLEOTIDE SEQUENCE</scope>
</reference>
<feature type="compositionally biased region" description="Basic and acidic residues" evidence="1">
    <location>
        <begin position="344"/>
        <end position="356"/>
    </location>
</feature>
<evidence type="ECO:0000313" key="3">
    <source>
        <dbReference type="Proteomes" id="UP000807504"/>
    </source>
</evidence>
<organism evidence="2 3">
    <name type="scientific">Argiope bruennichi</name>
    <name type="common">Wasp spider</name>
    <name type="synonym">Aranea bruennichi</name>
    <dbReference type="NCBI Taxonomy" id="94029"/>
    <lineage>
        <taxon>Eukaryota</taxon>
        <taxon>Metazoa</taxon>
        <taxon>Ecdysozoa</taxon>
        <taxon>Arthropoda</taxon>
        <taxon>Chelicerata</taxon>
        <taxon>Arachnida</taxon>
        <taxon>Araneae</taxon>
        <taxon>Araneomorphae</taxon>
        <taxon>Entelegynae</taxon>
        <taxon>Araneoidea</taxon>
        <taxon>Araneidae</taxon>
        <taxon>Argiope</taxon>
    </lineage>
</organism>
<feature type="compositionally biased region" description="Basic and acidic residues" evidence="1">
    <location>
        <begin position="127"/>
        <end position="152"/>
    </location>
</feature>
<gene>
    <name evidence="2" type="ORF">HNY73_020650</name>
</gene>